<dbReference type="EMBL" id="GBRH01228984">
    <property type="protein sequence ID" value="JAD68911.1"/>
    <property type="molecule type" value="Transcribed_RNA"/>
</dbReference>
<reference evidence="1" key="1">
    <citation type="submission" date="2014-09" db="EMBL/GenBank/DDBJ databases">
        <authorList>
            <person name="Magalhaes I.L.F."/>
            <person name="Oliveira U."/>
            <person name="Santos F.R."/>
            <person name="Vidigal T.H.D.A."/>
            <person name="Brescovit A.D."/>
            <person name="Santos A.J."/>
        </authorList>
    </citation>
    <scope>NUCLEOTIDE SEQUENCE</scope>
    <source>
        <tissue evidence="1">Shoot tissue taken approximately 20 cm above the soil surface</tissue>
    </source>
</reference>
<name>A0A0A9C009_ARUDO</name>
<accession>A0A0A9C009</accession>
<protein>
    <submittedName>
        <fullName evidence="1">Uncharacterized protein</fullName>
    </submittedName>
</protein>
<proteinExistence type="predicted"/>
<sequence>MRTENALSRLPAPRLKMMLFTFRTCDF</sequence>
<reference evidence="1" key="2">
    <citation type="journal article" date="2015" name="Data Brief">
        <title>Shoot transcriptome of the giant reed, Arundo donax.</title>
        <authorList>
            <person name="Barrero R.A."/>
            <person name="Guerrero F.D."/>
            <person name="Moolhuijzen P."/>
            <person name="Goolsby J.A."/>
            <person name="Tidwell J."/>
            <person name="Bellgard S.E."/>
            <person name="Bellgard M.I."/>
        </authorList>
    </citation>
    <scope>NUCLEOTIDE SEQUENCE</scope>
    <source>
        <tissue evidence="1">Shoot tissue taken approximately 20 cm above the soil surface</tissue>
    </source>
</reference>
<evidence type="ECO:0000313" key="1">
    <source>
        <dbReference type="EMBL" id="JAD68911.1"/>
    </source>
</evidence>
<dbReference type="AlphaFoldDB" id="A0A0A9C009"/>
<organism evidence="1">
    <name type="scientific">Arundo donax</name>
    <name type="common">Giant reed</name>
    <name type="synonym">Donax arundinaceus</name>
    <dbReference type="NCBI Taxonomy" id="35708"/>
    <lineage>
        <taxon>Eukaryota</taxon>
        <taxon>Viridiplantae</taxon>
        <taxon>Streptophyta</taxon>
        <taxon>Embryophyta</taxon>
        <taxon>Tracheophyta</taxon>
        <taxon>Spermatophyta</taxon>
        <taxon>Magnoliopsida</taxon>
        <taxon>Liliopsida</taxon>
        <taxon>Poales</taxon>
        <taxon>Poaceae</taxon>
        <taxon>PACMAD clade</taxon>
        <taxon>Arundinoideae</taxon>
        <taxon>Arundineae</taxon>
        <taxon>Arundo</taxon>
    </lineage>
</organism>